<dbReference type="EMBL" id="CP025197">
    <property type="protein sequence ID" value="AUG58488.1"/>
    <property type="molecule type" value="Genomic_DNA"/>
</dbReference>
<evidence type="ECO:0008006" key="5">
    <source>
        <dbReference type="Google" id="ProtNLM"/>
    </source>
</evidence>
<dbReference type="RefSeq" id="WP_101302994.1">
    <property type="nucleotide sequence ID" value="NZ_CP025197.1"/>
</dbReference>
<proteinExistence type="predicted"/>
<dbReference type="EMBL" id="NEMB01000003">
    <property type="protein sequence ID" value="PQQ66311.1"/>
    <property type="molecule type" value="Genomic_DNA"/>
</dbReference>
<reference evidence="2 4" key="2">
    <citation type="journal article" date="2018" name="Syst. Appl. Microbiol.">
        <title>Characterization and high-quality draft genome sequence of Herbivorax saccincola A7, an anaerobic, alkaliphilic, thermophilic, cellulolytic, and xylanolytic bacterium.</title>
        <authorList>
            <person name="Aikawa S."/>
            <person name="Baramee S."/>
            <person name="Sermsathanaswadi J."/>
            <person name="Thianheng P."/>
            <person name="Tachaapaikoon C."/>
            <person name="Shikata A."/>
            <person name="Waeonukul R."/>
            <person name="Pason P."/>
            <person name="Ratanakhanokchai K."/>
            <person name="Kosugi A."/>
        </authorList>
    </citation>
    <scope>NUCLEOTIDE SEQUENCE [LARGE SCALE GENOMIC DNA]</scope>
    <source>
        <strain evidence="2 4">A7</strain>
    </source>
</reference>
<evidence type="ECO:0000313" key="3">
    <source>
        <dbReference type="Proteomes" id="UP000233534"/>
    </source>
</evidence>
<reference evidence="1 3" key="1">
    <citation type="submission" date="2017-12" db="EMBL/GenBank/DDBJ databases">
        <title>Complete genome sequence of Herbivorax saccincola GGR1, a novel Cellulosome-producing hydrolytic bacterium in a thermophilic biogas plant, established by Illumina and Nanopore MinION sequencing.</title>
        <authorList>
            <person name="Pechtl A."/>
            <person name="Ruckert C."/>
            <person name="Koeck D.E."/>
            <person name="Maus I."/>
            <person name="Winkler A."/>
            <person name="Kalinowski J."/>
            <person name="Puhler A."/>
            <person name="Schwarz W.W."/>
            <person name="Zverlov V.V."/>
            <person name="Schluter A."/>
            <person name="Liebl W."/>
        </authorList>
    </citation>
    <scope>NUCLEOTIDE SEQUENCE [LARGE SCALE GENOMIC DNA]</scope>
    <source>
        <strain evidence="1">GGR1</strain>
        <strain evidence="3">SR1</strain>
    </source>
</reference>
<dbReference type="OrthoDB" id="6194834at2"/>
<name>A0A2K9E7N5_9FIRM</name>
<accession>A0A2K9E7N5</accession>
<evidence type="ECO:0000313" key="4">
    <source>
        <dbReference type="Proteomes" id="UP000239720"/>
    </source>
</evidence>
<evidence type="ECO:0000313" key="1">
    <source>
        <dbReference type="EMBL" id="AUG58488.1"/>
    </source>
</evidence>
<keyword evidence="3" id="KW-1185">Reference proteome</keyword>
<sequence>MRCNYKKEDIEKYSEGTLSANSAEKIKKHIKSCKECASYYETLSFIDAVSKNKIGLKKDLSEKIAEKIDKERYAKSKFGFDFAKILYVFGSFKRIKEVYRKRR</sequence>
<gene>
    <name evidence="2" type="ORF">B9R14_05810</name>
    <name evidence="1" type="ORF">HVS_13080</name>
</gene>
<dbReference type="AlphaFoldDB" id="A0A2K9E7N5"/>
<protein>
    <recommendedName>
        <fullName evidence="5">Zinc-finger domain-containing protein</fullName>
    </recommendedName>
</protein>
<dbReference type="KEGG" id="hsc:HVS_13080"/>
<organism evidence="1 3">
    <name type="scientific">Acetivibrio saccincola</name>
    <dbReference type="NCBI Taxonomy" id="1677857"/>
    <lineage>
        <taxon>Bacteria</taxon>
        <taxon>Bacillati</taxon>
        <taxon>Bacillota</taxon>
        <taxon>Clostridia</taxon>
        <taxon>Eubacteriales</taxon>
        <taxon>Oscillospiraceae</taxon>
        <taxon>Acetivibrio</taxon>
    </lineage>
</organism>
<dbReference type="Proteomes" id="UP000233534">
    <property type="component" value="Chromosome"/>
</dbReference>
<dbReference type="Proteomes" id="UP000239720">
    <property type="component" value="Unassembled WGS sequence"/>
</dbReference>
<evidence type="ECO:0000313" key="2">
    <source>
        <dbReference type="EMBL" id="PQQ66311.1"/>
    </source>
</evidence>